<feature type="chain" id="PRO_5047548793" evidence="2">
    <location>
        <begin position="22"/>
        <end position="347"/>
    </location>
</feature>
<gene>
    <name evidence="3" type="ORF">O0S08_48995</name>
</gene>
<dbReference type="InterPro" id="IPR016024">
    <property type="entry name" value="ARM-type_fold"/>
</dbReference>
<dbReference type="SMART" id="SM00567">
    <property type="entry name" value="EZ_HEAT"/>
    <property type="match status" value="2"/>
</dbReference>
<accession>A0ABY7H4D6</accession>
<dbReference type="SUPFAM" id="SSF48371">
    <property type="entry name" value="ARM repeat"/>
    <property type="match status" value="1"/>
</dbReference>
<protein>
    <submittedName>
        <fullName evidence="3">HEAT repeat domain-containing protein</fullName>
    </submittedName>
</protein>
<evidence type="ECO:0000313" key="4">
    <source>
        <dbReference type="Proteomes" id="UP001164459"/>
    </source>
</evidence>
<dbReference type="RefSeq" id="WP_269036459.1">
    <property type="nucleotide sequence ID" value="NZ_CP114040.1"/>
</dbReference>
<evidence type="ECO:0000256" key="1">
    <source>
        <dbReference type="SAM" id="MobiDB-lite"/>
    </source>
</evidence>
<dbReference type="Pfam" id="PF13646">
    <property type="entry name" value="HEAT_2"/>
    <property type="match status" value="1"/>
</dbReference>
<dbReference type="InterPro" id="IPR011989">
    <property type="entry name" value="ARM-like"/>
</dbReference>
<dbReference type="InterPro" id="IPR004155">
    <property type="entry name" value="PBS_lyase_HEAT"/>
</dbReference>
<organism evidence="3 4">
    <name type="scientific">Nannocystis punicea</name>
    <dbReference type="NCBI Taxonomy" id="2995304"/>
    <lineage>
        <taxon>Bacteria</taxon>
        <taxon>Pseudomonadati</taxon>
        <taxon>Myxococcota</taxon>
        <taxon>Polyangia</taxon>
        <taxon>Nannocystales</taxon>
        <taxon>Nannocystaceae</taxon>
        <taxon>Nannocystis</taxon>
    </lineage>
</organism>
<dbReference type="EMBL" id="CP114040">
    <property type="protein sequence ID" value="WAS94122.1"/>
    <property type="molecule type" value="Genomic_DNA"/>
</dbReference>
<evidence type="ECO:0000256" key="2">
    <source>
        <dbReference type="SAM" id="SignalP"/>
    </source>
</evidence>
<dbReference type="PANTHER" id="PTHR12697:SF5">
    <property type="entry name" value="DEOXYHYPUSINE HYDROXYLASE"/>
    <property type="match status" value="1"/>
</dbReference>
<proteinExistence type="predicted"/>
<sequence>MAIIVAFTVAALALAAPVAPAPTRAATTTAPASPGAPPAAKNLSSGTAPATTPGTPAKVQVDWRDRVAIGVAAMQTADSARLTRLEQLQPDRKVEDAVFFSPGELQDPKVAPVLLRRLLQSTDPVKVRCALVEALPLTGGDWQEGAAALVGLDASPQVRKQLVQVMRYAGAPYNVDGLRRGFKDEDSEVNIAAARTAGFARNGEELFPELYSSTFDADWDLRAAAVQALGMLRLPKSRDVLIKALSDDEREVRLQAFLALEQLDPEGIIWLPELEALAKDRKSHRIARKAELMLRKRKAAEKAAKKAGRPITSARPTAPEPSPPAKPTSGGSAASGAIKLDPSATRP</sequence>
<feature type="region of interest" description="Disordered" evidence="1">
    <location>
        <begin position="297"/>
        <end position="347"/>
    </location>
</feature>
<dbReference type="PANTHER" id="PTHR12697">
    <property type="entry name" value="PBS LYASE HEAT-LIKE PROTEIN"/>
    <property type="match status" value="1"/>
</dbReference>
<feature type="region of interest" description="Disordered" evidence="1">
    <location>
        <begin position="20"/>
        <end position="59"/>
    </location>
</feature>
<evidence type="ECO:0000313" key="3">
    <source>
        <dbReference type="EMBL" id="WAS94122.1"/>
    </source>
</evidence>
<dbReference type="Gene3D" id="1.25.10.10">
    <property type="entry name" value="Leucine-rich Repeat Variant"/>
    <property type="match status" value="1"/>
</dbReference>
<feature type="signal peptide" evidence="2">
    <location>
        <begin position="1"/>
        <end position="21"/>
    </location>
</feature>
<feature type="compositionally biased region" description="Low complexity" evidence="1">
    <location>
        <begin position="20"/>
        <end position="33"/>
    </location>
</feature>
<keyword evidence="2" id="KW-0732">Signal</keyword>
<dbReference type="Proteomes" id="UP001164459">
    <property type="component" value="Chromosome"/>
</dbReference>
<keyword evidence="4" id="KW-1185">Reference proteome</keyword>
<reference evidence="3" key="1">
    <citation type="submission" date="2022-11" db="EMBL/GenBank/DDBJ databases">
        <title>Minimal conservation of predation-associated metabolite biosynthetic gene clusters underscores biosynthetic potential of Myxococcota including descriptions for ten novel species: Archangium lansinium sp. nov., Myxococcus landrumus sp. nov., Nannocystis bai.</title>
        <authorList>
            <person name="Ahearne A."/>
            <person name="Stevens C."/>
            <person name="Dowd S."/>
        </authorList>
    </citation>
    <scope>NUCLEOTIDE SEQUENCE</scope>
    <source>
        <strain evidence="3">Fl3</strain>
    </source>
</reference>
<name>A0ABY7H4D6_9BACT</name>
<feature type="compositionally biased region" description="Low complexity" evidence="1">
    <location>
        <begin position="46"/>
        <end position="57"/>
    </location>
</feature>